<name>A0AAU7PGC7_9VIRU</name>
<protein>
    <submittedName>
        <fullName evidence="2">Repressor protein</fullName>
    </submittedName>
</protein>
<proteinExistence type="predicted"/>
<evidence type="ECO:0000313" key="2">
    <source>
        <dbReference type="EMBL" id="XBS49071.1"/>
    </source>
</evidence>
<organism evidence="2">
    <name type="scientific">Lactiplantibacillus phage H1-Guo</name>
    <dbReference type="NCBI Taxonomy" id="3155565"/>
    <lineage>
        <taxon>Viruses</taxon>
    </lineage>
</organism>
<dbReference type="GO" id="GO:0003677">
    <property type="term" value="F:DNA binding"/>
    <property type="evidence" value="ECO:0007669"/>
    <property type="project" value="InterPro"/>
</dbReference>
<dbReference type="CDD" id="cd00093">
    <property type="entry name" value="HTH_XRE"/>
    <property type="match status" value="1"/>
</dbReference>
<dbReference type="InterPro" id="IPR001387">
    <property type="entry name" value="Cro/C1-type_HTH"/>
</dbReference>
<dbReference type="SUPFAM" id="SSF47413">
    <property type="entry name" value="lambda repressor-like DNA-binding domains"/>
    <property type="match status" value="1"/>
</dbReference>
<dbReference type="EMBL" id="PP779551">
    <property type="protein sequence ID" value="XBS49071.1"/>
    <property type="molecule type" value="Genomic_DNA"/>
</dbReference>
<dbReference type="PROSITE" id="PS50943">
    <property type="entry name" value="HTH_CROC1"/>
    <property type="match status" value="1"/>
</dbReference>
<dbReference type="Gene3D" id="1.10.260.40">
    <property type="entry name" value="lambda repressor-like DNA-binding domains"/>
    <property type="match status" value="1"/>
</dbReference>
<dbReference type="SMART" id="SM00530">
    <property type="entry name" value="HTH_XRE"/>
    <property type="match status" value="1"/>
</dbReference>
<accession>A0AAU7PGC7</accession>
<feature type="domain" description="HTH cro/C1-type" evidence="1">
    <location>
        <begin position="31"/>
        <end position="83"/>
    </location>
</feature>
<dbReference type="Pfam" id="PF01381">
    <property type="entry name" value="HTH_3"/>
    <property type="match status" value="1"/>
</dbReference>
<dbReference type="InterPro" id="IPR010982">
    <property type="entry name" value="Lambda_DNA-bd_dom_sf"/>
</dbReference>
<reference evidence="2" key="1">
    <citation type="submission" date="2024-05" db="EMBL/GenBank/DDBJ databases">
        <authorList>
            <person name="Guo T.T."/>
            <person name="Zhang Y."/>
            <person name="Kong J."/>
        </authorList>
    </citation>
    <scope>NUCLEOTIDE SEQUENCE</scope>
</reference>
<evidence type="ECO:0000259" key="1">
    <source>
        <dbReference type="PROSITE" id="PS50943"/>
    </source>
</evidence>
<gene>
    <name evidence="2" type="ORF">H100043</name>
</gene>
<sequence length="149" mass="17534">MHNFVKQFYAFILTFAFENVRNTIMALFDRIKFLANKQGKSVNDVELELGYSKNTLYRLKKTNPSAKKLEEIADYFDVSTDYLLGRESKAPTWATEDDKIDLDEWLKSNVPMGFQGMDMDDETKIKVRAFLEGVFWEDKQKHRNDDNKK</sequence>